<dbReference type="PANTHER" id="PTHR22955:SF77">
    <property type="entry name" value="ASPARTIC PUTATIVE DOMAIN-CONTAINING PROTEIN-RELATED"/>
    <property type="match status" value="1"/>
</dbReference>
<comment type="caution">
    <text evidence="1">The sequence shown here is derived from an EMBL/GenBank/DDBJ whole genome shotgun (WGS) entry which is preliminary data.</text>
</comment>
<dbReference type="InterPro" id="IPR008042">
    <property type="entry name" value="Retrotrans_Pao"/>
</dbReference>
<name>A0ABQ9IWX3_9CUCU</name>
<evidence type="ECO:0000313" key="1">
    <source>
        <dbReference type="EMBL" id="KAJ8967585.1"/>
    </source>
</evidence>
<organism evidence="1 2">
    <name type="scientific">Molorchus minor</name>
    <dbReference type="NCBI Taxonomy" id="1323400"/>
    <lineage>
        <taxon>Eukaryota</taxon>
        <taxon>Metazoa</taxon>
        <taxon>Ecdysozoa</taxon>
        <taxon>Arthropoda</taxon>
        <taxon>Hexapoda</taxon>
        <taxon>Insecta</taxon>
        <taxon>Pterygota</taxon>
        <taxon>Neoptera</taxon>
        <taxon>Endopterygota</taxon>
        <taxon>Coleoptera</taxon>
        <taxon>Polyphaga</taxon>
        <taxon>Cucujiformia</taxon>
        <taxon>Chrysomeloidea</taxon>
        <taxon>Cerambycidae</taxon>
        <taxon>Lamiinae</taxon>
        <taxon>Monochamini</taxon>
        <taxon>Molorchus</taxon>
    </lineage>
</organism>
<gene>
    <name evidence="1" type="ORF">NQ317_000964</name>
</gene>
<proteinExistence type="predicted"/>
<protein>
    <submittedName>
        <fullName evidence="1">Uncharacterized protein</fullName>
    </submittedName>
</protein>
<evidence type="ECO:0000313" key="2">
    <source>
        <dbReference type="Proteomes" id="UP001162164"/>
    </source>
</evidence>
<dbReference type="Pfam" id="PF05380">
    <property type="entry name" value="Peptidase_A17"/>
    <property type="match status" value="1"/>
</dbReference>
<dbReference type="EMBL" id="JAPWTJ010002170">
    <property type="protein sequence ID" value="KAJ8967585.1"/>
    <property type="molecule type" value="Genomic_DNA"/>
</dbReference>
<keyword evidence="2" id="KW-1185">Reference proteome</keyword>
<dbReference type="PANTHER" id="PTHR22955">
    <property type="entry name" value="RETROTRANSPOSON"/>
    <property type="match status" value="1"/>
</dbReference>
<accession>A0ABQ9IWX3</accession>
<sequence length="209" mass="23689">MVTIPRLELCAALVLAQIVNKVKIAMKKVFEAVYLWSDSTVVLGWIRTSSNLLNTFVANRVSQIQTLSTSDQWHHVNTKSNPADLLSRWWYGPQWLCLEEQHWPHSEGISVNELPEPNRASIFTSSASETCFGILLAIHLKMSTKSIEYGPLTASELEYAQMCLVEISQEESFHSDIQTLNNSKQLSSRSNLLNLYPFVDTKGNTTGWW</sequence>
<reference evidence="1" key="1">
    <citation type="journal article" date="2023" name="Insect Mol. Biol.">
        <title>Genome sequencing provides insights into the evolution of gene families encoding plant cell wall-degrading enzymes in longhorned beetles.</title>
        <authorList>
            <person name="Shin N.R."/>
            <person name="Okamura Y."/>
            <person name="Kirsch R."/>
            <person name="Pauchet Y."/>
        </authorList>
    </citation>
    <scope>NUCLEOTIDE SEQUENCE</scope>
    <source>
        <strain evidence="1">MMC_N1</strain>
    </source>
</reference>
<dbReference type="Proteomes" id="UP001162164">
    <property type="component" value="Unassembled WGS sequence"/>
</dbReference>